<dbReference type="GO" id="GO:0004497">
    <property type="term" value="F:monooxygenase activity"/>
    <property type="evidence" value="ECO:0007669"/>
    <property type="project" value="UniProtKB-KW"/>
</dbReference>
<sequence>MAYIVAAYWRAKPGQEETIRRVLEIMTPLSRQEPGCLFYQPHRSPDDPRLFFIYEQYVDEAAYEAHMATPHFEQYVKGEAIPNLESRERHFFWTL</sequence>
<organism evidence="2">
    <name type="scientific">Thermogemmatispora argillosa</name>
    <dbReference type="NCBI Taxonomy" id="2045280"/>
    <lineage>
        <taxon>Bacteria</taxon>
        <taxon>Bacillati</taxon>
        <taxon>Chloroflexota</taxon>
        <taxon>Ktedonobacteria</taxon>
        <taxon>Thermogemmatisporales</taxon>
        <taxon>Thermogemmatisporaceae</taxon>
        <taxon>Thermogemmatispora</taxon>
    </lineage>
</organism>
<proteinExistence type="predicted"/>
<reference evidence="2" key="1">
    <citation type="submission" date="2018-12" db="EMBL/GenBank/DDBJ databases">
        <title>Novel natural products biosynthetic potential of the class Ktedonobacteria.</title>
        <authorList>
            <person name="Zheng Y."/>
            <person name="Saitou A."/>
            <person name="Wang C.M."/>
            <person name="Toyoda A."/>
            <person name="Minakuchi Y."/>
            <person name="Sekiguchi Y."/>
            <person name="Ueda K."/>
            <person name="Takano H."/>
            <person name="Sakai Y."/>
            <person name="Yokota A."/>
            <person name="Yabe S."/>
        </authorList>
    </citation>
    <scope>NUCLEOTIDE SEQUENCE</scope>
    <source>
        <strain evidence="2">A3-2</strain>
    </source>
</reference>
<dbReference type="InterPro" id="IPR050744">
    <property type="entry name" value="AI-2_Isomerase_LsrG"/>
</dbReference>
<dbReference type="Pfam" id="PF03992">
    <property type="entry name" value="ABM"/>
    <property type="match status" value="1"/>
</dbReference>
<dbReference type="PANTHER" id="PTHR33336:SF15">
    <property type="entry name" value="ABM DOMAIN-CONTAINING PROTEIN"/>
    <property type="match status" value="1"/>
</dbReference>
<keyword evidence="2" id="KW-0560">Oxidoreductase</keyword>
<accession>A0A455T1F7</accession>
<protein>
    <submittedName>
        <fullName evidence="2">Antibiotic biosynthesis monooxygenase</fullName>
    </submittedName>
</protein>
<gene>
    <name evidence="2" type="ORF">KTA_13880</name>
</gene>
<evidence type="ECO:0000313" key="2">
    <source>
        <dbReference type="EMBL" id="BBH93189.1"/>
    </source>
</evidence>
<name>A0A455T1F7_9CHLR</name>
<dbReference type="InterPro" id="IPR007138">
    <property type="entry name" value="ABM_dom"/>
</dbReference>
<dbReference type="PROSITE" id="PS51725">
    <property type="entry name" value="ABM"/>
    <property type="match status" value="1"/>
</dbReference>
<dbReference type="InterPro" id="IPR011008">
    <property type="entry name" value="Dimeric_a/b-barrel"/>
</dbReference>
<dbReference type="AlphaFoldDB" id="A0A455T1F7"/>
<dbReference type="SUPFAM" id="SSF54909">
    <property type="entry name" value="Dimeric alpha+beta barrel"/>
    <property type="match status" value="1"/>
</dbReference>
<dbReference type="Gene3D" id="3.30.70.100">
    <property type="match status" value="1"/>
</dbReference>
<dbReference type="PANTHER" id="PTHR33336">
    <property type="entry name" value="QUINOL MONOOXYGENASE YGIN-RELATED"/>
    <property type="match status" value="1"/>
</dbReference>
<dbReference type="EMBL" id="AP019377">
    <property type="protein sequence ID" value="BBH93189.1"/>
    <property type="molecule type" value="Genomic_DNA"/>
</dbReference>
<evidence type="ECO:0000259" key="1">
    <source>
        <dbReference type="PROSITE" id="PS51725"/>
    </source>
</evidence>
<keyword evidence="2" id="KW-0503">Monooxygenase</keyword>
<feature type="domain" description="ABM" evidence="1">
    <location>
        <begin position="3"/>
        <end position="92"/>
    </location>
</feature>